<sequence length="164" mass="18831">MPVLKDVFKPILGGELFHNRCAWHVLNICVQDGLKMVEDIISPIRSAIYFICSSTARQQDFKRLCLENDMKSKHFPIDVPTGWNSTCHMLSSTFGYEKLLSAFYNEYIGSVNVTYLGEEDFNQAKTMVEILKQFEYATNLFSATYRPSSHVVLPRLSVIKVVFF</sequence>
<dbReference type="PANTHER" id="PTHR46481">
    <property type="entry name" value="ZINC FINGER BED DOMAIN-CONTAINING PROTEIN 4"/>
    <property type="match status" value="1"/>
</dbReference>
<comment type="subcellular location">
    <subcellularLocation>
        <location evidence="1">Nucleus</location>
    </subcellularLocation>
</comment>
<dbReference type="InterPro" id="IPR012337">
    <property type="entry name" value="RNaseH-like_sf"/>
</dbReference>
<dbReference type="EMBL" id="JBJUIK010000003">
    <property type="protein sequence ID" value="KAL3533408.1"/>
    <property type="molecule type" value="Genomic_DNA"/>
</dbReference>
<proteinExistence type="predicted"/>
<dbReference type="AlphaFoldDB" id="A0ABD3AQD0"/>
<keyword evidence="7" id="KW-1185">Reference proteome</keyword>
<dbReference type="InterPro" id="IPR052035">
    <property type="entry name" value="ZnF_BED_domain_contain"/>
</dbReference>
<name>A0ABD3AQD0_9GENT</name>
<dbReference type="PANTHER" id="PTHR46481:SF10">
    <property type="entry name" value="ZINC FINGER BED DOMAIN-CONTAINING PROTEIN 39"/>
    <property type="match status" value="1"/>
</dbReference>
<dbReference type="SUPFAM" id="SSF53098">
    <property type="entry name" value="Ribonuclease H-like"/>
    <property type="match status" value="1"/>
</dbReference>
<keyword evidence="4" id="KW-0862">Zinc</keyword>
<evidence type="ECO:0008006" key="8">
    <source>
        <dbReference type="Google" id="ProtNLM"/>
    </source>
</evidence>
<keyword evidence="2" id="KW-0479">Metal-binding</keyword>
<evidence type="ECO:0000256" key="5">
    <source>
        <dbReference type="ARBA" id="ARBA00023242"/>
    </source>
</evidence>
<evidence type="ECO:0000313" key="6">
    <source>
        <dbReference type="EMBL" id="KAL3533408.1"/>
    </source>
</evidence>
<comment type="caution">
    <text evidence="6">The sequence shown here is derived from an EMBL/GenBank/DDBJ whole genome shotgun (WGS) entry which is preliminary data.</text>
</comment>
<protein>
    <recommendedName>
        <fullName evidence="8">Transposase</fullName>
    </recommendedName>
</protein>
<evidence type="ECO:0000256" key="3">
    <source>
        <dbReference type="ARBA" id="ARBA00022771"/>
    </source>
</evidence>
<organism evidence="6 7">
    <name type="scientific">Cinchona calisaya</name>
    <dbReference type="NCBI Taxonomy" id="153742"/>
    <lineage>
        <taxon>Eukaryota</taxon>
        <taxon>Viridiplantae</taxon>
        <taxon>Streptophyta</taxon>
        <taxon>Embryophyta</taxon>
        <taxon>Tracheophyta</taxon>
        <taxon>Spermatophyta</taxon>
        <taxon>Magnoliopsida</taxon>
        <taxon>eudicotyledons</taxon>
        <taxon>Gunneridae</taxon>
        <taxon>Pentapetalae</taxon>
        <taxon>asterids</taxon>
        <taxon>lamiids</taxon>
        <taxon>Gentianales</taxon>
        <taxon>Rubiaceae</taxon>
        <taxon>Cinchonoideae</taxon>
        <taxon>Cinchoneae</taxon>
        <taxon>Cinchona</taxon>
    </lineage>
</organism>
<gene>
    <name evidence="6" type="ORF">ACH5RR_006929</name>
</gene>
<evidence type="ECO:0000313" key="7">
    <source>
        <dbReference type="Proteomes" id="UP001630127"/>
    </source>
</evidence>
<dbReference type="GO" id="GO:0005634">
    <property type="term" value="C:nucleus"/>
    <property type="evidence" value="ECO:0007669"/>
    <property type="project" value="UniProtKB-SubCell"/>
</dbReference>
<dbReference type="Proteomes" id="UP001630127">
    <property type="component" value="Unassembled WGS sequence"/>
</dbReference>
<evidence type="ECO:0000256" key="1">
    <source>
        <dbReference type="ARBA" id="ARBA00004123"/>
    </source>
</evidence>
<keyword evidence="3" id="KW-0863">Zinc-finger</keyword>
<keyword evidence="5" id="KW-0539">Nucleus</keyword>
<accession>A0ABD3AQD0</accession>
<evidence type="ECO:0000256" key="2">
    <source>
        <dbReference type="ARBA" id="ARBA00022723"/>
    </source>
</evidence>
<reference evidence="6 7" key="1">
    <citation type="submission" date="2024-11" db="EMBL/GenBank/DDBJ databases">
        <title>A near-complete genome assembly of Cinchona calisaya.</title>
        <authorList>
            <person name="Lian D.C."/>
            <person name="Zhao X.W."/>
            <person name="Wei L."/>
        </authorList>
    </citation>
    <scope>NUCLEOTIDE SEQUENCE [LARGE SCALE GENOMIC DNA]</scope>
    <source>
        <tissue evidence="6">Nenye</tissue>
    </source>
</reference>
<evidence type="ECO:0000256" key="4">
    <source>
        <dbReference type="ARBA" id="ARBA00022833"/>
    </source>
</evidence>
<dbReference type="GO" id="GO:0008270">
    <property type="term" value="F:zinc ion binding"/>
    <property type="evidence" value="ECO:0007669"/>
    <property type="project" value="UniProtKB-KW"/>
</dbReference>